<proteinExistence type="inferred from homology"/>
<dbReference type="PANTHER" id="PTHR34975">
    <property type="entry name" value="SPORE GERMINATION PROTEIN A2"/>
    <property type="match status" value="1"/>
</dbReference>
<accession>A0ABR6CU61</accession>
<feature type="transmembrane region" description="Helical" evidence="8">
    <location>
        <begin position="228"/>
        <end position="249"/>
    </location>
</feature>
<dbReference type="EMBL" id="JACJHX010000013">
    <property type="protein sequence ID" value="MBA9028266.1"/>
    <property type="molecule type" value="Genomic_DNA"/>
</dbReference>
<keyword evidence="3" id="KW-0813">Transport</keyword>
<feature type="transmembrane region" description="Helical" evidence="8">
    <location>
        <begin position="185"/>
        <end position="207"/>
    </location>
</feature>
<dbReference type="InterPro" id="IPR004761">
    <property type="entry name" value="Spore_GerAB"/>
</dbReference>
<feature type="transmembrane region" description="Helical" evidence="8">
    <location>
        <begin position="306"/>
        <end position="323"/>
    </location>
</feature>
<dbReference type="Proteomes" id="UP000626697">
    <property type="component" value="Unassembled WGS sequence"/>
</dbReference>
<keyword evidence="10" id="KW-1185">Reference proteome</keyword>
<dbReference type="RefSeq" id="WP_182503424.1">
    <property type="nucleotide sequence ID" value="NZ_JACJHX010000013.1"/>
</dbReference>
<feature type="transmembrane region" description="Helical" evidence="8">
    <location>
        <begin position="77"/>
        <end position="95"/>
    </location>
</feature>
<name>A0ABR6CU61_9BACI</name>
<comment type="subcellular location">
    <subcellularLocation>
        <location evidence="1">Membrane</location>
        <topology evidence="1">Multi-pass membrane protein</topology>
    </subcellularLocation>
</comment>
<dbReference type="PANTHER" id="PTHR34975:SF2">
    <property type="entry name" value="SPORE GERMINATION PROTEIN A2"/>
    <property type="match status" value="1"/>
</dbReference>
<evidence type="ECO:0000256" key="4">
    <source>
        <dbReference type="ARBA" id="ARBA00022544"/>
    </source>
</evidence>
<feature type="transmembrane region" description="Helical" evidence="8">
    <location>
        <begin position="335"/>
        <end position="358"/>
    </location>
</feature>
<reference evidence="9 10" key="1">
    <citation type="submission" date="2020-08" db="EMBL/GenBank/DDBJ databases">
        <title>Genomic Encyclopedia of Type Strains, Phase IV (KMG-IV): sequencing the most valuable type-strain genomes for metagenomic binning, comparative biology and taxonomic classification.</title>
        <authorList>
            <person name="Goeker M."/>
        </authorList>
    </citation>
    <scope>NUCLEOTIDE SEQUENCE [LARGE SCALE GENOMIC DNA]</scope>
    <source>
        <strain evidence="9 10">DSM 105481</strain>
    </source>
</reference>
<evidence type="ECO:0000256" key="1">
    <source>
        <dbReference type="ARBA" id="ARBA00004141"/>
    </source>
</evidence>
<keyword evidence="4" id="KW-0309">Germination</keyword>
<feature type="transmembrane region" description="Helical" evidence="8">
    <location>
        <begin position="143"/>
        <end position="165"/>
    </location>
</feature>
<sequence>MEKAKISITQLFVLILLFEQGDSMLLPLAMEVKQDSWISILLSTIGGVLLFLVYYRLYRYFPNVLPTDYFQKIVGKVLGKGLAFLYILYFVYFSARLLRSFGEILGIFVYPFTPLIFINIFMVIVVVYTVRKGIEVLSRTAELLFIVLLFLSVTGLILVSSSGLINIHNLTPVLENGISPILKNVFTETLYIPFGELIVFTMIFPYLNSSKKVKSIGVVSVILSGMNLAFGAALNIGVLGTHLASRYQFPLLTTMQSIQILQFLERLDVYFLIALIIGCFFKIALFFYAAVIGISDLFKIREPSQVSYPLGFVVLFLSIQMASSYSEQLQEELKILPLAIQLPFQVIIPILLLIIAFFKNKKNH</sequence>
<keyword evidence="7 8" id="KW-0472">Membrane</keyword>
<dbReference type="Pfam" id="PF03845">
    <property type="entry name" value="Spore_permease"/>
    <property type="match status" value="1"/>
</dbReference>
<evidence type="ECO:0000313" key="10">
    <source>
        <dbReference type="Proteomes" id="UP000626697"/>
    </source>
</evidence>
<organism evidence="9 10">
    <name type="scientific">Peribacillus huizhouensis</name>
    <dbReference type="NCBI Taxonomy" id="1501239"/>
    <lineage>
        <taxon>Bacteria</taxon>
        <taxon>Bacillati</taxon>
        <taxon>Bacillota</taxon>
        <taxon>Bacilli</taxon>
        <taxon>Bacillales</taxon>
        <taxon>Bacillaceae</taxon>
        <taxon>Peribacillus</taxon>
    </lineage>
</organism>
<evidence type="ECO:0000256" key="5">
    <source>
        <dbReference type="ARBA" id="ARBA00022692"/>
    </source>
</evidence>
<feature type="transmembrane region" description="Helical" evidence="8">
    <location>
        <begin position="107"/>
        <end position="131"/>
    </location>
</feature>
<dbReference type="NCBIfam" id="TIGR00912">
    <property type="entry name" value="2A0309"/>
    <property type="match status" value="1"/>
</dbReference>
<feature type="transmembrane region" description="Helical" evidence="8">
    <location>
        <begin position="269"/>
        <end position="294"/>
    </location>
</feature>
<evidence type="ECO:0000313" key="9">
    <source>
        <dbReference type="EMBL" id="MBA9028266.1"/>
    </source>
</evidence>
<comment type="caution">
    <text evidence="9">The sequence shown here is derived from an EMBL/GenBank/DDBJ whole genome shotgun (WGS) entry which is preliminary data.</text>
</comment>
<gene>
    <name evidence="9" type="ORF">HNP81_003586</name>
</gene>
<keyword evidence="6 8" id="KW-1133">Transmembrane helix</keyword>
<evidence type="ECO:0000256" key="7">
    <source>
        <dbReference type="ARBA" id="ARBA00023136"/>
    </source>
</evidence>
<comment type="similarity">
    <text evidence="2">Belongs to the amino acid-polyamine-organocation (APC) superfamily. Spore germination protein (SGP) (TC 2.A.3.9) family.</text>
</comment>
<feature type="transmembrane region" description="Helical" evidence="8">
    <location>
        <begin position="37"/>
        <end position="57"/>
    </location>
</feature>
<evidence type="ECO:0000256" key="2">
    <source>
        <dbReference type="ARBA" id="ARBA00007998"/>
    </source>
</evidence>
<keyword evidence="5 8" id="KW-0812">Transmembrane</keyword>
<protein>
    <submittedName>
        <fullName evidence="9">Spore germination protein KB</fullName>
    </submittedName>
</protein>
<evidence type="ECO:0000256" key="3">
    <source>
        <dbReference type="ARBA" id="ARBA00022448"/>
    </source>
</evidence>
<evidence type="ECO:0000256" key="6">
    <source>
        <dbReference type="ARBA" id="ARBA00022989"/>
    </source>
</evidence>
<evidence type="ECO:0000256" key="8">
    <source>
        <dbReference type="SAM" id="Phobius"/>
    </source>
</evidence>